<evidence type="ECO:0000313" key="10">
    <source>
        <dbReference type="EMBL" id="MFC0672481.1"/>
    </source>
</evidence>
<comment type="subcellular location">
    <subcellularLocation>
        <location evidence="1">Cell inner membrane</location>
        <topology evidence="1">Multi-pass membrane protein</topology>
    </subcellularLocation>
    <subcellularLocation>
        <location evidence="8">Cell membrane</location>
        <topology evidence="8">Multi-pass membrane protein</topology>
    </subcellularLocation>
</comment>
<evidence type="ECO:0000256" key="1">
    <source>
        <dbReference type="ARBA" id="ARBA00004429"/>
    </source>
</evidence>
<proteinExistence type="inferred from homology"/>
<feature type="transmembrane region" description="Helical" evidence="8">
    <location>
        <begin position="353"/>
        <end position="374"/>
    </location>
</feature>
<dbReference type="EMBL" id="JBHLSV010000001">
    <property type="protein sequence ID" value="MFC0672481.1"/>
    <property type="molecule type" value="Genomic_DNA"/>
</dbReference>
<comment type="caution">
    <text evidence="10">The sequence shown here is derived from an EMBL/GenBank/DDBJ whole genome shotgun (WGS) entry which is preliminary data.</text>
</comment>
<feature type="transmembrane region" description="Helical" evidence="8">
    <location>
        <begin position="451"/>
        <end position="476"/>
    </location>
</feature>
<gene>
    <name evidence="10" type="ORF">ACFFF6_00770</name>
</gene>
<comment type="similarity">
    <text evidence="8">Belongs to the binding-protein-dependent transport system permease family.</text>
</comment>
<feature type="domain" description="ABC transmembrane type-1" evidence="9">
    <location>
        <begin position="50"/>
        <end position="245"/>
    </location>
</feature>
<evidence type="ECO:0000259" key="9">
    <source>
        <dbReference type="PROSITE" id="PS50928"/>
    </source>
</evidence>
<evidence type="ECO:0000256" key="3">
    <source>
        <dbReference type="ARBA" id="ARBA00022475"/>
    </source>
</evidence>
<dbReference type="PROSITE" id="PS50928">
    <property type="entry name" value="ABC_TM1"/>
    <property type="match status" value="2"/>
</dbReference>
<dbReference type="SUPFAM" id="SSF161098">
    <property type="entry name" value="MetI-like"/>
    <property type="match status" value="2"/>
</dbReference>
<keyword evidence="7 8" id="KW-0472">Membrane</keyword>
<dbReference type="Pfam" id="PF00528">
    <property type="entry name" value="BPD_transp_1"/>
    <property type="match status" value="1"/>
</dbReference>
<keyword evidence="3" id="KW-1003">Cell membrane</keyword>
<dbReference type="PANTHER" id="PTHR43357:SF4">
    <property type="entry name" value="INNER MEMBRANE ABC TRANSPORTER PERMEASE PROTEIN YDCV"/>
    <property type="match status" value="1"/>
</dbReference>
<feature type="transmembrane region" description="Helical" evidence="8">
    <location>
        <begin position="85"/>
        <end position="108"/>
    </location>
</feature>
<evidence type="ECO:0000256" key="7">
    <source>
        <dbReference type="ARBA" id="ARBA00023136"/>
    </source>
</evidence>
<feature type="transmembrane region" description="Helical" evidence="8">
    <location>
        <begin position="321"/>
        <end position="341"/>
    </location>
</feature>
<organism evidence="10 11">
    <name type="scientific">Brachybacterium hainanense</name>
    <dbReference type="NCBI Taxonomy" id="1541174"/>
    <lineage>
        <taxon>Bacteria</taxon>
        <taxon>Bacillati</taxon>
        <taxon>Actinomycetota</taxon>
        <taxon>Actinomycetes</taxon>
        <taxon>Micrococcales</taxon>
        <taxon>Dermabacteraceae</taxon>
        <taxon>Brachybacterium</taxon>
    </lineage>
</organism>
<dbReference type="InterPro" id="IPR035906">
    <property type="entry name" value="MetI-like_sf"/>
</dbReference>
<evidence type="ECO:0000313" key="11">
    <source>
        <dbReference type="Proteomes" id="UP001589793"/>
    </source>
</evidence>
<keyword evidence="5 8" id="KW-0812">Transmembrane</keyword>
<feature type="transmembrane region" description="Helical" evidence="8">
    <location>
        <begin position="279"/>
        <end position="301"/>
    </location>
</feature>
<evidence type="ECO:0000256" key="8">
    <source>
        <dbReference type="RuleBase" id="RU363032"/>
    </source>
</evidence>
<evidence type="ECO:0000256" key="6">
    <source>
        <dbReference type="ARBA" id="ARBA00022989"/>
    </source>
</evidence>
<feature type="transmembrane region" description="Helical" evidence="8">
    <location>
        <begin position="394"/>
        <end position="416"/>
    </location>
</feature>
<sequence>MSRIGCAARVLPLVLLVGAALAVGWPLLRILAEALASLRGGIAPGLGRTAAVSGALAAGATVLALLGGLAAALTARCLPPGPRRLLDVALLSLLLVPPYTAAAAVLALGGRGGLLHGILPPLLGARGMLAALVITLLPYPYAAARLAWRGVDPRLVDAVQVHGGGAGRVLRLVLLPPLRRPLAAACVLMLLTALADPSIPAVLRGRVPTLAHTAYLEVMAWGDEGTAALIAVLLALPALPLLLLVPSGPGAGLTEPWYGHGAGPALALPTSPLLHAARLLTLLVLAGIGALLAAAILRTAGAPGELLGQGAVLTLVSTLQHALLALLVAVPAGLGTALLASRGPRGLASVVDGAQLVLLVLPGTTLGLAVSLAYRLGTPTPLGILPPLVGGASLGSGSIAIVLVLAASTAPLVHVATRAARAQIPRSEEETARVLGIGRRRRLMRLVLPQAAPLVAVTAAAVLVRMMVSVTPVVLVAAPDAPMVPALALDLLDRAALAPVFVLTLLVALVIAVLALGAAAAGRLR</sequence>
<feature type="transmembrane region" description="Helical" evidence="8">
    <location>
        <begin position="128"/>
        <end position="148"/>
    </location>
</feature>
<dbReference type="RefSeq" id="WP_376977294.1">
    <property type="nucleotide sequence ID" value="NZ_JBHLSV010000001.1"/>
</dbReference>
<keyword evidence="2 8" id="KW-0813">Transport</keyword>
<evidence type="ECO:0000256" key="4">
    <source>
        <dbReference type="ARBA" id="ARBA00022519"/>
    </source>
</evidence>
<reference evidence="10 11" key="1">
    <citation type="submission" date="2024-09" db="EMBL/GenBank/DDBJ databases">
        <authorList>
            <person name="Sun Q."/>
            <person name="Mori K."/>
        </authorList>
    </citation>
    <scope>NUCLEOTIDE SEQUENCE [LARGE SCALE GENOMIC DNA]</scope>
    <source>
        <strain evidence="10 11">CICC 10874</strain>
    </source>
</reference>
<dbReference type="PANTHER" id="PTHR43357">
    <property type="entry name" value="INNER MEMBRANE ABC TRANSPORTER PERMEASE PROTEIN YDCV"/>
    <property type="match status" value="1"/>
</dbReference>
<keyword evidence="4" id="KW-0997">Cell inner membrane</keyword>
<feature type="domain" description="ABC transmembrane type-1" evidence="9">
    <location>
        <begin position="315"/>
        <end position="515"/>
    </location>
</feature>
<evidence type="ECO:0000256" key="5">
    <source>
        <dbReference type="ARBA" id="ARBA00022692"/>
    </source>
</evidence>
<dbReference type="InterPro" id="IPR000515">
    <property type="entry name" value="MetI-like"/>
</dbReference>
<dbReference type="Proteomes" id="UP001589793">
    <property type="component" value="Unassembled WGS sequence"/>
</dbReference>
<dbReference type="CDD" id="cd06261">
    <property type="entry name" value="TM_PBP2"/>
    <property type="match status" value="1"/>
</dbReference>
<protein>
    <submittedName>
        <fullName evidence="10">ABC transporter permease subunit</fullName>
    </submittedName>
</protein>
<dbReference type="Gene3D" id="1.10.3720.10">
    <property type="entry name" value="MetI-like"/>
    <property type="match status" value="2"/>
</dbReference>
<feature type="transmembrane region" description="Helical" evidence="8">
    <location>
        <begin position="46"/>
        <end position="73"/>
    </location>
</feature>
<evidence type="ECO:0000256" key="2">
    <source>
        <dbReference type="ARBA" id="ARBA00022448"/>
    </source>
</evidence>
<feature type="transmembrane region" description="Helical" evidence="8">
    <location>
        <begin position="496"/>
        <end position="521"/>
    </location>
</feature>
<keyword evidence="11" id="KW-1185">Reference proteome</keyword>
<name>A0ABV6R6R6_9MICO</name>
<keyword evidence="6 8" id="KW-1133">Transmembrane helix</keyword>
<accession>A0ABV6R6R6</accession>